<reference evidence="3" key="5">
    <citation type="journal article" date="2018" name="Nat. Plants">
        <title>Whole-genome landscape of Medicago truncatula symbiotic genes.</title>
        <authorList>
            <person name="Pecrix Y."/>
            <person name="Gamas P."/>
            <person name="Carrere S."/>
        </authorList>
    </citation>
    <scope>NUCLEOTIDE SEQUENCE</scope>
    <source>
        <tissue evidence="3">Leaves</tissue>
    </source>
</reference>
<gene>
    <name evidence="4" type="primary">25492158</name>
    <name evidence="2" type="ordered locus">MTR_4g049970</name>
    <name evidence="3" type="ORF">MtrunA17_Chr4g0025161</name>
</gene>
<dbReference type="HOGENOM" id="CLU_533600_0_0_1"/>
<reference evidence="4" key="3">
    <citation type="submission" date="2015-04" db="UniProtKB">
        <authorList>
            <consortium name="EnsemblPlants"/>
        </authorList>
    </citation>
    <scope>IDENTIFICATION</scope>
    <source>
        <strain evidence="4">cv. Jemalong A17</strain>
    </source>
</reference>
<evidence type="ECO:0008006" key="7">
    <source>
        <dbReference type="Google" id="ProtNLM"/>
    </source>
</evidence>
<name>A0A072UJW2_MEDTR</name>
<dbReference type="EnsemblPlants" id="KEH29711">
    <property type="protein sequence ID" value="KEH29711"/>
    <property type="gene ID" value="MTR_4g049970"/>
</dbReference>
<evidence type="ECO:0000313" key="6">
    <source>
        <dbReference type="Proteomes" id="UP000265566"/>
    </source>
</evidence>
<dbReference type="OrthoDB" id="1430260at2759"/>
<evidence type="ECO:0000313" key="2">
    <source>
        <dbReference type="EMBL" id="KEH29711.1"/>
    </source>
</evidence>
<dbReference type="Gramene" id="rna22683">
    <property type="protein sequence ID" value="RHN60377.1"/>
    <property type="gene ID" value="gene22683"/>
</dbReference>
<dbReference type="PANTHER" id="PTHR33783">
    <property type="entry name" value="PROTEIN HAIKU1"/>
    <property type="match status" value="1"/>
</dbReference>
<evidence type="ECO:0000313" key="4">
    <source>
        <dbReference type="EnsemblPlants" id="KEH29711"/>
    </source>
</evidence>
<reference evidence="2 5" key="1">
    <citation type="journal article" date="2011" name="Nature">
        <title>The Medicago genome provides insight into the evolution of rhizobial symbioses.</title>
        <authorList>
            <person name="Young N.D."/>
            <person name="Debelle F."/>
            <person name="Oldroyd G.E."/>
            <person name="Geurts R."/>
            <person name="Cannon S.B."/>
            <person name="Udvardi M.K."/>
            <person name="Benedito V.A."/>
            <person name="Mayer K.F."/>
            <person name="Gouzy J."/>
            <person name="Schoof H."/>
            <person name="Van de Peer Y."/>
            <person name="Proost S."/>
            <person name="Cook D.R."/>
            <person name="Meyers B.C."/>
            <person name="Spannagl M."/>
            <person name="Cheung F."/>
            <person name="De Mita S."/>
            <person name="Krishnakumar V."/>
            <person name="Gundlach H."/>
            <person name="Zhou S."/>
            <person name="Mudge J."/>
            <person name="Bharti A.K."/>
            <person name="Murray J.D."/>
            <person name="Naoumkina M.A."/>
            <person name="Rosen B."/>
            <person name="Silverstein K.A."/>
            <person name="Tang H."/>
            <person name="Rombauts S."/>
            <person name="Zhao P.X."/>
            <person name="Zhou P."/>
            <person name="Barbe V."/>
            <person name="Bardou P."/>
            <person name="Bechner M."/>
            <person name="Bellec A."/>
            <person name="Berger A."/>
            <person name="Berges H."/>
            <person name="Bidwell S."/>
            <person name="Bisseling T."/>
            <person name="Choisne N."/>
            <person name="Couloux A."/>
            <person name="Denny R."/>
            <person name="Deshpande S."/>
            <person name="Dai X."/>
            <person name="Doyle J.J."/>
            <person name="Dudez A.M."/>
            <person name="Farmer A.D."/>
            <person name="Fouteau S."/>
            <person name="Franken C."/>
            <person name="Gibelin C."/>
            <person name="Gish J."/>
            <person name="Goldstein S."/>
            <person name="Gonzalez A.J."/>
            <person name="Green P.J."/>
            <person name="Hallab A."/>
            <person name="Hartog M."/>
            <person name="Hua A."/>
            <person name="Humphray S.J."/>
            <person name="Jeong D.H."/>
            <person name="Jing Y."/>
            <person name="Jocker A."/>
            <person name="Kenton S.M."/>
            <person name="Kim D.J."/>
            <person name="Klee K."/>
            <person name="Lai H."/>
            <person name="Lang C."/>
            <person name="Lin S."/>
            <person name="Macmil S.L."/>
            <person name="Magdelenat G."/>
            <person name="Matthews L."/>
            <person name="McCorrison J."/>
            <person name="Monaghan E.L."/>
            <person name="Mun J.H."/>
            <person name="Najar F.Z."/>
            <person name="Nicholson C."/>
            <person name="Noirot C."/>
            <person name="O'Bleness M."/>
            <person name="Paule C.R."/>
            <person name="Poulain J."/>
            <person name="Prion F."/>
            <person name="Qin B."/>
            <person name="Qu C."/>
            <person name="Retzel E.F."/>
            <person name="Riddle C."/>
            <person name="Sallet E."/>
            <person name="Samain S."/>
            <person name="Samson N."/>
            <person name="Sanders I."/>
            <person name="Saurat O."/>
            <person name="Scarpelli C."/>
            <person name="Schiex T."/>
            <person name="Segurens B."/>
            <person name="Severin A.J."/>
            <person name="Sherrier D.J."/>
            <person name="Shi R."/>
            <person name="Sims S."/>
            <person name="Singer S.R."/>
            <person name="Sinharoy S."/>
            <person name="Sterck L."/>
            <person name="Viollet A."/>
            <person name="Wang B.B."/>
            <person name="Wang K."/>
            <person name="Wang M."/>
            <person name="Wang X."/>
            <person name="Warfsmann J."/>
            <person name="Weissenbach J."/>
            <person name="White D.D."/>
            <person name="White J.D."/>
            <person name="Wiley G.B."/>
            <person name="Wincker P."/>
            <person name="Xing Y."/>
            <person name="Yang L."/>
            <person name="Yao Z."/>
            <person name="Ying F."/>
            <person name="Zhai J."/>
            <person name="Zhou L."/>
            <person name="Zuber A."/>
            <person name="Denarie J."/>
            <person name="Dixon R.A."/>
            <person name="May G.D."/>
            <person name="Schwartz D.C."/>
            <person name="Rogers J."/>
            <person name="Quetier F."/>
            <person name="Town C.D."/>
            <person name="Roe B.A."/>
        </authorList>
    </citation>
    <scope>NUCLEOTIDE SEQUENCE [LARGE SCALE GENOMIC DNA]</scope>
    <source>
        <strain evidence="2">A17</strain>
        <strain evidence="4 5">cv. Jemalong A17</strain>
    </source>
</reference>
<evidence type="ECO:0000313" key="5">
    <source>
        <dbReference type="Proteomes" id="UP000002051"/>
    </source>
</evidence>
<proteinExistence type="predicted"/>
<dbReference type="EMBL" id="CM001220">
    <property type="protein sequence ID" value="KEH29711.1"/>
    <property type="molecule type" value="Genomic_DNA"/>
</dbReference>
<organism evidence="2 5">
    <name type="scientific">Medicago truncatula</name>
    <name type="common">Barrel medic</name>
    <name type="synonym">Medicago tribuloides</name>
    <dbReference type="NCBI Taxonomy" id="3880"/>
    <lineage>
        <taxon>Eukaryota</taxon>
        <taxon>Viridiplantae</taxon>
        <taxon>Streptophyta</taxon>
        <taxon>Embryophyta</taxon>
        <taxon>Tracheophyta</taxon>
        <taxon>Spermatophyta</taxon>
        <taxon>Magnoliopsida</taxon>
        <taxon>eudicotyledons</taxon>
        <taxon>Gunneridae</taxon>
        <taxon>Pentapetalae</taxon>
        <taxon>rosids</taxon>
        <taxon>fabids</taxon>
        <taxon>Fabales</taxon>
        <taxon>Fabaceae</taxon>
        <taxon>Papilionoideae</taxon>
        <taxon>50 kb inversion clade</taxon>
        <taxon>NPAAA clade</taxon>
        <taxon>Hologalegina</taxon>
        <taxon>IRL clade</taxon>
        <taxon>Trifolieae</taxon>
        <taxon>Medicago</taxon>
    </lineage>
</organism>
<keyword evidence="5" id="KW-1185">Reference proteome</keyword>
<dbReference type="AlphaFoldDB" id="A0A072UJW2"/>
<evidence type="ECO:0000313" key="3">
    <source>
        <dbReference type="EMBL" id="RHN60377.1"/>
    </source>
</evidence>
<dbReference type="Proteomes" id="UP000002051">
    <property type="component" value="Chromosome 4"/>
</dbReference>
<dbReference type="PANTHER" id="PTHR33783:SF1">
    <property type="entry name" value="PROTEIN HAIKU1"/>
    <property type="match status" value="1"/>
</dbReference>
<reference evidence="6" key="4">
    <citation type="journal article" date="2018" name="Nat. Plants">
        <title>Whole-genome landscape of Medicago truncatula symbiotic genes.</title>
        <authorList>
            <person name="Pecrix Y."/>
            <person name="Staton S.E."/>
            <person name="Sallet E."/>
            <person name="Lelandais-Briere C."/>
            <person name="Moreau S."/>
            <person name="Carrere S."/>
            <person name="Blein T."/>
            <person name="Jardinaud M.F."/>
            <person name="Latrasse D."/>
            <person name="Zouine M."/>
            <person name="Zahm M."/>
            <person name="Kreplak J."/>
            <person name="Mayjonade B."/>
            <person name="Satge C."/>
            <person name="Perez M."/>
            <person name="Cauet S."/>
            <person name="Marande W."/>
            <person name="Chantry-Darmon C."/>
            <person name="Lopez-Roques C."/>
            <person name="Bouchez O."/>
            <person name="Berard A."/>
            <person name="Debelle F."/>
            <person name="Munos S."/>
            <person name="Bendahmane A."/>
            <person name="Berges H."/>
            <person name="Niebel A."/>
            <person name="Buitink J."/>
            <person name="Frugier F."/>
            <person name="Benhamed M."/>
            <person name="Crespi M."/>
            <person name="Gouzy J."/>
            <person name="Gamas P."/>
        </authorList>
    </citation>
    <scope>NUCLEOTIDE SEQUENCE [LARGE SCALE GENOMIC DNA]</scope>
    <source>
        <strain evidence="6">cv. Jemalong A17</strain>
    </source>
</reference>
<dbReference type="KEGG" id="mtr:25492158"/>
<dbReference type="EMBL" id="PSQE01000004">
    <property type="protein sequence ID" value="RHN60377.1"/>
    <property type="molecule type" value="Genomic_DNA"/>
</dbReference>
<sequence>MKNSKKHDERLGVNEIRKNKRKIYFQETIDVANNSTTSQSNFYEVHKDEFKSLIKNITGNESNASRQPVPVQFSPPVPRHHVHPISGPLLVNNSQSNLSGFPVSTSMRNFQDSTPLNIGNSRGNQFQPYPPQSQALNNTNVQNHPIFQSQKHYYPINHSSQLVNGIHSSQTNYSNQLVKGFPSTQTNVSNLSTSFHATNPTFNVNTNNQLVNGFPSSPKYQENVTRLQKIRPPPLSTVRIPISVKVPAPVPPSQAPYNALLGHHVQPITRPSLVYNSQNNLVESPVSSFMRNFQDPTLNLGNSRGNQFQLWPPQPKVFNNINVQHQPIIQSQEHLYPMNGSNQVVNGFHSSQTNGSNQLVNGFPSTQTNVSNPSVFLNATSSTLPMNISNQLVNGYSSSQTEPLSQTSEFMLTSPKSNMNHISPQSPHRPLLSPSLFSSPSSPEYPFYSHLIPDPPSPISSNLFPYTTSPKRPDYQ</sequence>
<reference evidence="2 5" key="2">
    <citation type="journal article" date="2014" name="BMC Genomics">
        <title>An improved genome release (version Mt4.0) for the model legume Medicago truncatula.</title>
        <authorList>
            <person name="Tang H."/>
            <person name="Krishnakumar V."/>
            <person name="Bidwell S."/>
            <person name="Rosen B."/>
            <person name="Chan A."/>
            <person name="Zhou S."/>
            <person name="Gentzbittel L."/>
            <person name="Childs K.L."/>
            <person name="Yandell M."/>
            <person name="Gundlach H."/>
            <person name="Mayer K.F."/>
            <person name="Schwartz D.C."/>
            <person name="Town C.D."/>
        </authorList>
    </citation>
    <scope>GENOME REANNOTATION</scope>
    <source>
        <strain evidence="2">A17</strain>
        <strain evidence="4 5">cv. Jemalong A17</strain>
    </source>
</reference>
<protein>
    <recommendedName>
        <fullName evidence="7">VQ domain-containing protein</fullName>
    </recommendedName>
</protein>
<accession>A0A072UJW2</accession>
<dbReference type="InterPro" id="IPR039612">
    <property type="entry name" value="VQ_5/9/14"/>
</dbReference>
<evidence type="ECO:0000256" key="1">
    <source>
        <dbReference type="SAM" id="MobiDB-lite"/>
    </source>
</evidence>
<feature type="compositionally biased region" description="Low complexity" evidence="1">
    <location>
        <begin position="423"/>
        <end position="442"/>
    </location>
</feature>
<feature type="region of interest" description="Disordered" evidence="1">
    <location>
        <begin position="414"/>
        <end position="442"/>
    </location>
</feature>
<dbReference type="Proteomes" id="UP000265566">
    <property type="component" value="Chromosome 4"/>
</dbReference>